<protein>
    <submittedName>
        <fullName evidence="1">Uncharacterized protein</fullName>
    </submittedName>
</protein>
<dbReference type="RefSeq" id="XP_009850045.1">
    <property type="nucleotide sequence ID" value="XM_009851743.1"/>
</dbReference>
<accession>F8MIV2</accession>
<reference evidence="2" key="1">
    <citation type="journal article" date="2011" name="Genetics">
        <title>Massive changes in genome architecture accompany the transition to self-fertility in the filamentous fungus Neurospora tetrasperma.</title>
        <authorList>
            <person name="Ellison C.E."/>
            <person name="Stajich J.E."/>
            <person name="Jacobson D.J."/>
            <person name="Natvig D.O."/>
            <person name="Lapidus A."/>
            <person name="Foster B."/>
            <person name="Aerts A."/>
            <person name="Riley R."/>
            <person name="Lindquist E.A."/>
            <person name="Grigoriev I.V."/>
            <person name="Taylor J.W."/>
        </authorList>
    </citation>
    <scope>NUCLEOTIDE SEQUENCE [LARGE SCALE GENOMIC DNA]</scope>
    <source>
        <strain evidence="2">FGSC 2508 / P0657</strain>
    </source>
</reference>
<dbReference type="HOGENOM" id="CLU_1768612_0_0_1"/>
<evidence type="ECO:0000313" key="1">
    <source>
        <dbReference type="EMBL" id="EGO59849.1"/>
    </source>
</evidence>
<evidence type="ECO:0000313" key="2">
    <source>
        <dbReference type="Proteomes" id="UP000008065"/>
    </source>
</evidence>
<dbReference type="Proteomes" id="UP000008065">
    <property type="component" value="Unassembled WGS sequence"/>
</dbReference>
<dbReference type="VEuPathDB" id="FungiDB:NEUTE1DRAFT_109314"/>
<proteinExistence type="predicted"/>
<gene>
    <name evidence="1" type="ORF">NEUTE1DRAFT_109314</name>
</gene>
<sequence>MFWGRFPLRSGWMDGWVGGWKMEDGRGGNLKRGEEEDEEEVREGSEADGEMVGIYLYLSGSMVEWMGMLAWYLSTLTLRSPSDSAFKQTTAKLSSEFELKRHGSKLREIVHEDQRHAYVYLPPAVSSRHACSLPDSLMLCTGRVQDA</sequence>
<dbReference type="AlphaFoldDB" id="F8MIV2"/>
<name>F8MIV2_NEUT8</name>
<keyword evidence="2" id="KW-1185">Reference proteome</keyword>
<dbReference type="KEGG" id="nte:NEUTE1DRAFT109314"/>
<dbReference type="EMBL" id="GL891303">
    <property type="protein sequence ID" value="EGO59849.1"/>
    <property type="molecule type" value="Genomic_DNA"/>
</dbReference>
<organism evidence="1 2">
    <name type="scientific">Neurospora tetrasperma (strain FGSC 2508 / ATCC MYA-4615 / P0657)</name>
    <dbReference type="NCBI Taxonomy" id="510951"/>
    <lineage>
        <taxon>Eukaryota</taxon>
        <taxon>Fungi</taxon>
        <taxon>Dikarya</taxon>
        <taxon>Ascomycota</taxon>
        <taxon>Pezizomycotina</taxon>
        <taxon>Sordariomycetes</taxon>
        <taxon>Sordariomycetidae</taxon>
        <taxon>Sordariales</taxon>
        <taxon>Sordariaceae</taxon>
        <taxon>Neurospora</taxon>
    </lineage>
</organism>
<dbReference type="GeneID" id="20822446"/>